<name>A0A0U5B0C4_9BACT</name>
<accession>A0A0U5B0C4</accession>
<dbReference type="STRING" id="1653476.THC_1102"/>
<evidence type="ECO:0000313" key="1">
    <source>
        <dbReference type="EMBL" id="BAU23481.1"/>
    </source>
</evidence>
<dbReference type="RefSeq" id="WP_068514488.1">
    <property type="nucleotide sequence ID" value="NZ_AP014945.1"/>
</dbReference>
<dbReference type="KEGG" id="cthi:THC_1102"/>
<reference evidence="2" key="2">
    <citation type="journal article" date="2016" name="Int. J. Syst. Evol. Microbiol.">
        <title>Caldimicrobium thiodismutans sp. nov., a sulfur-disproportionating bacterium isolated from a hot spring.</title>
        <authorList>
            <person name="Kojima H."/>
            <person name="Umezawa K."/>
            <person name="Fukui M."/>
        </authorList>
    </citation>
    <scope>NUCLEOTIDE SEQUENCE [LARGE SCALE GENOMIC DNA]</scope>
    <source>
        <strain evidence="2">TF1</strain>
    </source>
</reference>
<evidence type="ECO:0000313" key="2">
    <source>
        <dbReference type="Proteomes" id="UP000068196"/>
    </source>
</evidence>
<dbReference type="REBASE" id="135507">
    <property type="entry name" value="TbaTF1ORF1101P"/>
</dbReference>
<keyword evidence="2" id="KW-1185">Reference proteome</keyword>
<dbReference type="OrthoDB" id="3078275at2"/>
<dbReference type="EMBL" id="AP014945">
    <property type="protein sequence ID" value="BAU23481.1"/>
    <property type="molecule type" value="Genomic_DNA"/>
</dbReference>
<protein>
    <submittedName>
        <fullName evidence="1">Uncharacterized protein</fullName>
    </submittedName>
</protein>
<dbReference type="Proteomes" id="UP000068196">
    <property type="component" value="Chromosome"/>
</dbReference>
<proteinExistence type="predicted"/>
<dbReference type="AlphaFoldDB" id="A0A0U5B0C4"/>
<sequence>MNENLKKAIILYAKNKEKELNEFIDSLSKASIKALFIDILTLYLNDKNSSKLRELITAWIGKYETTEEKLGYNGYKQGIDEKIWAEIKPKNTDNPKKKLDGGGNFSDYTPERFKKDIEKNPQIVVSGFAKGILLYVIEFPFRCIEDVLRIQLEKKFPELKRKKNDYLRSANFTFKDYENCKEVKIIFLSEKIDEFKNYLNKNFYEFLRQKNKNG</sequence>
<organism evidence="1 2">
    <name type="scientific">Caldimicrobium thiodismutans</name>
    <dbReference type="NCBI Taxonomy" id="1653476"/>
    <lineage>
        <taxon>Bacteria</taxon>
        <taxon>Pseudomonadati</taxon>
        <taxon>Thermodesulfobacteriota</taxon>
        <taxon>Thermodesulfobacteria</taxon>
        <taxon>Thermodesulfobacteriales</taxon>
        <taxon>Thermodesulfobacteriaceae</taxon>
        <taxon>Caldimicrobium</taxon>
    </lineage>
</organism>
<gene>
    <name evidence="1" type="ORF">THC_1102</name>
</gene>
<reference evidence="1 2" key="1">
    <citation type="journal article" date="2016" name="Int. J. Syst. Evol. Microbiol.">
        <title>Caldimicrobium thiodismutans sp. nov., a sulfur-disproportionating bacterium isolated from a hot spring, and emended description of the genus Caldimicrobium.</title>
        <authorList>
            <person name="Kojima H."/>
            <person name="Umezawa K."/>
            <person name="Fukui M."/>
        </authorList>
    </citation>
    <scope>NUCLEOTIDE SEQUENCE [LARGE SCALE GENOMIC DNA]</scope>
    <source>
        <strain evidence="1 2">TF1</strain>
    </source>
</reference>